<dbReference type="GO" id="GO:0003700">
    <property type="term" value="F:DNA-binding transcription factor activity"/>
    <property type="evidence" value="ECO:0007669"/>
    <property type="project" value="InterPro"/>
</dbReference>
<dbReference type="GO" id="GO:0003677">
    <property type="term" value="F:DNA binding"/>
    <property type="evidence" value="ECO:0007669"/>
    <property type="project" value="UniProtKB-KW"/>
</dbReference>
<dbReference type="PANTHER" id="PTHR47693">
    <property type="entry name" value="BZIP TRANSCRIPTION FACTOR RISBZ3-RELATED"/>
    <property type="match status" value="1"/>
</dbReference>
<name>A0A2R6QYX7_ACTCC</name>
<gene>
    <name evidence="9" type="ORF">CEY00_Acc12382</name>
</gene>
<dbReference type="OrthoDB" id="1299653at2759"/>
<keyword evidence="10" id="KW-1185">Reference proteome</keyword>
<dbReference type="Pfam" id="PF00170">
    <property type="entry name" value="bZIP_1"/>
    <property type="match status" value="1"/>
</dbReference>
<evidence type="ECO:0000259" key="8">
    <source>
        <dbReference type="PROSITE" id="PS50217"/>
    </source>
</evidence>
<dbReference type="InParanoid" id="A0A2R6QYX7"/>
<dbReference type="InterPro" id="IPR045314">
    <property type="entry name" value="bZIP_plant_GBF1"/>
</dbReference>
<protein>
    <submittedName>
        <fullName evidence="9">Basic leucine zipper like</fullName>
    </submittedName>
</protein>
<evidence type="ECO:0000256" key="4">
    <source>
        <dbReference type="ARBA" id="ARBA00023163"/>
    </source>
</evidence>
<keyword evidence="3" id="KW-0238">DNA-binding</keyword>
<evidence type="ECO:0000313" key="9">
    <source>
        <dbReference type="EMBL" id="PSS17596.1"/>
    </source>
</evidence>
<evidence type="ECO:0000256" key="1">
    <source>
        <dbReference type="ARBA" id="ARBA00004123"/>
    </source>
</evidence>
<evidence type="ECO:0000313" key="10">
    <source>
        <dbReference type="Proteomes" id="UP000241394"/>
    </source>
</evidence>
<dbReference type="Gramene" id="PSS17596">
    <property type="protein sequence ID" value="PSS17596"/>
    <property type="gene ID" value="CEY00_Acc12382"/>
</dbReference>
<evidence type="ECO:0000256" key="7">
    <source>
        <dbReference type="SAM" id="MobiDB-lite"/>
    </source>
</evidence>
<dbReference type="InterPro" id="IPR044168">
    <property type="entry name" value="RISBZ3/4/5"/>
</dbReference>
<comment type="caution">
    <text evidence="9">The sequence shown here is derived from an EMBL/GenBank/DDBJ whole genome shotgun (WGS) entry which is preliminary data.</text>
</comment>
<dbReference type="GO" id="GO:0046983">
    <property type="term" value="F:protein dimerization activity"/>
    <property type="evidence" value="ECO:0007669"/>
    <property type="project" value="UniProtKB-ARBA"/>
</dbReference>
<dbReference type="EMBL" id="NKQK01000011">
    <property type="protein sequence ID" value="PSS17596.1"/>
    <property type="molecule type" value="Genomic_DNA"/>
</dbReference>
<keyword evidence="4" id="KW-0804">Transcription</keyword>
<evidence type="ECO:0000256" key="5">
    <source>
        <dbReference type="ARBA" id="ARBA00023242"/>
    </source>
</evidence>
<dbReference type="InterPro" id="IPR046347">
    <property type="entry name" value="bZIP_sf"/>
</dbReference>
<reference evidence="9 10" key="1">
    <citation type="submission" date="2017-07" db="EMBL/GenBank/DDBJ databases">
        <title>An improved, manually edited Actinidia chinensis var. chinensis (kiwifruit) genome highlights the challenges associated with draft genomes and gene prediction in plants.</title>
        <authorList>
            <person name="Pilkington S."/>
            <person name="Crowhurst R."/>
            <person name="Hilario E."/>
            <person name="Nardozza S."/>
            <person name="Fraser L."/>
            <person name="Peng Y."/>
            <person name="Gunaseelan K."/>
            <person name="Simpson R."/>
            <person name="Tahir J."/>
            <person name="Deroles S."/>
            <person name="Templeton K."/>
            <person name="Luo Z."/>
            <person name="Davy M."/>
            <person name="Cheng C."/>
            <person name="Mcneilage M."/>
            <person name="Scaglione D."/>
            <person name="Liu Y."/>
            <person name="Zhang Q."/>
            <person name="Datson P."/>
            <person name="De Silva N."/>
            <person name="Gardiner S."/>
            <person name="Bassett H."/>
            <person name="Chagne D."/>
            <person name="Mccallum J."/>
            <person name="Dzierzon H."/>
            <person name="Deng C."/>
            <person name="Wang Y.-Y."/>
            <person name="Barron N."/>
            <person name="Manako K."/>
            <person name="Bowen J."/>
            <person name="Foster T."/>
            <person name="Erridge Z."/>
            <person name="Tiffin H."/>
            <person name="Waite C."/>
            <person name="Davies K."/>
            <person name="Grierson E."/>
            <person name="Laing W."/>
            <person name="Kirk R."/>
            <person name="Chen X."/>
            <person name="Wood M."/>
            <person name="Montefiori M."/>
            <person name="Brummell D."/>
            <person name="Schwinn K."/>
            <person name="Catanach A."/>
            <person name="Fullerton C."/>
            <person name="Li D."/>
            <person name="Meiyalaghan S."/>
            <person name="Nieuwenhuizen N."/>
            <person name="Read N."/>
            <person name="Prakash R."/>
            <person name="Hunter D."/>
            <person name="Zhang H."/>
            <person name="Mckenzie M."/>
            <person name="Knabel M."/>
            <person name="Harris A."/>
            <person name="Allan A."/>
            <person name="Chen A."/>
            <person name="Janssen B."/>
            <person name="Plunkett B."/>
            <person name="Dwamena C."/>
            <person name="Voogd C."/>
            <person name="Leif D."/>
            <person name="Lafferty D."/>
            <person name="Souleyre E."/>
            <person name="Varkonyi-Gasic E."/>
            <person name="Gambi F."/>
            <person name="Hanley J."/>
            <person name="Yao J.-L."/>
            <person name="Cheung J."/>
            <person name="David K."/>
            <person name="Warren B."/>
            <person name="Marsh K."/>
            <person name="Snowden K."/>
            <person name="Lin-Wang K."/>
            <person name="Brian L."/>
            <person name="Martinez-Sanchez M."/>
            <person name="Wang M."/>
            <person name="Ileperuma N."/>
            <person name="Macnee N."/>
            <person name="Campin R."/>
            <person name="Mcatee P."/>
            <person name="Drummond R."/>
            <person name="Espley R."/>
            <person name="Ireland H."/>
            <person name="Wu R."/>
            <person name="Atkinson R."/>
            <person name="Karunairetnam S."/>
            <person name="Bulley S."/>
            <person name="Chunkath S."/>
            <person name="Hanley Z."/>
            <person name="Storey R."/>
            <person name="Thrimawithana A."/>
            <person name="Thomson S."/>
            <person name="David C."/>
            <person name="Testolin R."/>
        </authorList>
    </citation>
    <scope>NUCLEOTIDE SEQUENCE [LARGE SCALE GENOMIC DNA]</scope>
    <source>
        <strain evidence="10">cv. Red5</strain>
        <tissue evidence="9">Young leaf</tissue>
    </source>
</reference>
<dbReference type="Proteomes" id="UP000241394">
    <property type="component" value="Chromosome LG11"/>
</dbReference>
<dbReference type="Gene3D" id="1.20.5.170">
    <property type="match status" value="1"/>
</dbReference>
<reference evidence="10" key="2">
    <citation type="journal article" date="2018" name="BMC Genomics">
        <title>A manually annotated Actinidia chinensis var. chinensis (kiwifruit) genome highlights the challenges associated with draft genomes and gene prediction in plants.</title>
        <authorList>
            <person name="Pilkington S.M."/>
            <person name="Crowhurst R."/>
            <person name="Hilario E."/>
            <person name="Nardozza S."/>
            <person name="Fraser L."/>
            <person name="Peng Y."/>
            <person name="Gunaseelan K."/>
            <person name="Simpson R."/>
            <person name="Tahir J."/>
            <person name="Deroles S.C."/>
            <person name="Templeton K."/>
            <person name="Luo Z."/>
            <person name="Davy M."/>
            <person name="Cheng C."/>
            <person name="McNeilage M."/>
            <person name="Scaglione D."/>
            <person name="Liu Y."/>
            <person name="Zhang Q."/>
            <person name="Datson P."/>
            <person name="De Silva N."/>
            <person name="Gardiner S.E."/>
            <person name="Bassett H."/>
            <person name="Chagne D."/>
            <person name="McCallum J."/>
            <person name="Dzierzon H."/>
            <person name="Deng C."/>
            <person name="Wang Y.Y."/>
            <person name="Barron L."/>
            <person name="Manako K."/>
            <person name="Bowen J."/>
            <person name="Foster T.M."/>
            <person name="Erridge Z.A."/>
            <person name="Tiffin H."/>
            <person name="Waite C.N."/>
            <person name="Davies K.M."/>
            <person name="Grierson E.P."/>
            <person name="Laing W.A."/>
            <person name="Kirk R."/>
            <person name="Chen X."/>
            <person name="Wood M."/>
            <person name="Montefiori M."/>
            <person name="Brummell D.A."/>
            <person name="Schwinn K.E."/>
            <person name="Catanach A."/>
            <person name="Fullerton C."/>
            <person name="Li D."/>
            <person name="Meiyalaghan S."/>
            <person name="Nieuwenhuizen N."/>
            <person name="Read N."/>
            <person name="Prakash R."/>
            <person name="Hunter D."/>
            <person name="Zhang H."/>
            <person name="McKenzie M."/>
            <person name="Knabel M."/>
            <person name="Harris A."/>
            <person name="Allan A.C."/>
            <person name="Gleave A."/>
            <person name="Chen A."/>
            <person name="Janssen B.J."/>
            <person name="Plunkett B."/>
            <person name="Ampomah-Dwamena C."/>
            <person name="Voogd C."/>
            <person name="Leif D."/>
            <person name="Lafferty D."/>
            <person name="Souleyre E.J.F."/>
            <person name="Varkonyi-Gasic E."/>
            <person name="Gambi F."/>
            <person name="Hanley J."/>
            <person name="Yao J.L."/>
            <person name="Cheung J."/>
            <person name="David K.M."/>
            <person name="Warren B."/>
            <person name="Marsh K."/>
            <person name="Snowden K.C."/>
            <person name="Lin-Wang K."/>
            <person name="Brian L."/>
            <person name="Martinez-Sanchez M."/>
            <person name="Wang M."/>
            <person name="Ileperuma N."/>
            <person name="Macnee N."/>
            <person name="Campin R."/>
            <person name="McAtee P."/>
            <person name="Drummond R.S.M."/>
            <person name="Espley R.V."/>
            <person name="Ireland H.S."/>
            <person name="Wu R."/>
            <person name="Atkinson R.G."/>
            <person name="Karunairetnam S."/>
            <person name="Bulley S."/>
            <person name="Chunkath S."/>
            <person name="Hanley Z."/>
            <person name="Storey R."/>
            <person name="Thrimawithana A.H."/>
            <person name="Thomson S."/>
            <person name="David C."/>
            <person name="Testolin R."/>
            <person name="Huang H."/>
            <person name="Hellens R.P."/>
            <person name="Schaffer R.J."/>
        </authorList>
    </citation>
    <scope>NUCLEOTIDE SEQUENCE [LARGE SCALE GENOMIC DNA]</scope>
    <source>
        <strain evidence="10">cv. Red5</strain>
    </source>
</reference>
<keyword evidence="6" id="KW-0175">Coiled coil</keyword>
<accession>A0A2R6QYX7</accession>
<dbReference type="GO" id="GO:0005634">
    <property type="term" value="C:nucleus"/>
    <property type="evidence" value="ECO:0007669"/>
    <property type="project" value="UniProtKB-SubCell"/>
</dbReference>
<proteinExistence type="predicted"/>
<dbReference type="STRING" id="1590841.A0A2R6QYX7"/>
<dbReference type="SUPFAM" id="SSF57959">
    <property type="entry name" value="Leucine zipper domain"/>
    <property type="match status" value="1"/>
</dbReference>
<dbReference type="FunFam" id="1.20.5.170:FF:000020">
    <property type="entry name" value="BZIP transcription factor"/>
    <property type="match status" value="1"/>
</dbReference>
<evidence type="ECO:0000256" key="3">
    <source>
        <dbReference type="ARBA" id="ARBA00023125"/>
    </source>
</evidence>
<keyword evidence="2" id="KW-0805">Transcription regulation</keyword>
<dbReference type="PANTHER" id="PTHR47693:SF1">
    <property type="entry name" value="BZIP TRANSCRIPTION FACTOR RISBZ3"/>
    <property type="match status" value="1"/>
</dbReference>
<dbReference type="SMART" id="SM00338">
    <property type="entry name" value="BRLZ"/>
    <property type="match status" value="1"/>
</dbReference>
<comment type="subcellular location">
    <subcellularLocation>
        <location evidence="1">Nucleus</location>
    </subcellularLocation>
</comment>
<dbReference type="InterPro" id="IPR004827">
    <property type="entry name" value="bZIP"/>
</dbReference>
<dbReference type="CDD" id="cd14702">
    <property type="entry name" value="bZIP_plant_GBF1"/>
    <property type="match status" value="1"/>
</dbReference>
<dbReference type="OMA" id="PTITVCG"/>
<dbReference type="FunCoup" id="A0A2R6QYX7">
    <property type="interactions" value="48"/>
</dbReference>
<evidence type="ECO:0000256" key="2">
    <source>
        <dbReference type="ARBA" id="ARBA00023015"/>
    </source>
</evidence>
<feature type="coiled-coil region" evidence="6">
    <location>
        <begin position="193"/>
        <end position="262"/>
    </location>
</feature>
<evidence type="ECO:0000256" key="6">
    <source>
        <dbReference type="SAM" id="Coils"/>
    </source>
</evidence>
<feature type="region of interest" description="Disordered" evidence="7">
    <location>
        <begin position="127"/>
        <end position="179"/>
    </location>
</feature>
<dbReference type="AlphaFoldDB" id="A0A2R6QYX7"/>
<dbReference type="PROSITE" id="PS50217">
    <property type="entry name" value="BZIP"/>
    <property type="match status" value="1"/>
</dbReference>
<feature type="domain" description="BZIP" evidence="8">
    <location>
        <begin position="182"/>
        <end position="236"/>
    </location>
</feature>
<organism evidence="9 10">
    <name type="scientific">Actinidia chinensis var. chinensis</name>
    <name type="common">Chinese soft-hair kiwi</name>
    <dbReference type="NCBI Taxonomy" id="1590841"/>
    <lineage>
        <taxon>Eukaryota</taxon>
        <taxon>Viridiplantae</taxon>
        <taxon>Streptophyta</taxon>
        <taxon>Embryophyta</taxon>
        <taxon>Tracheophyta</taxon>
        <taxon>Spermatophyta</taxon>
        <taxon>Magnoliopsida</taxon>
        <taxon>eudicotyledons</taxon>
        <taxon>Gunneridae</taxon>
        <taxon>Pentapetalae</taxon>
        <taxon>asterids</taxon>
        <taxon>Ericales</taxon>
        <taxon>Actinidiaceae</taxon>
        <taxon>Actinidia</taxon>
    </lineage>
</organism>
<keyword evidence="5" id="KW-0539">Nucleus</keyword>
<sequence>MESGKSGRRRMLGDMKRSPSQLALEEFIMLGDMKRSPSQLALEEFITKYHHNSNSDDDEDEEDLSIFHDPDALLTALHQHADCLADVSAPFRNRGILNGFPSCGGLMDPLLWSQDFTYKQSSISTPIDSQSSICVSSPNSAVKPRGRDNKGTGATSGSSGEQSDEDDIEIGGQCEQSTEPVDVKRIKRMVSNRESARRSRSRKQAHLVELEQQVDQLRGENSSLFKQLTDAAQQFKDSTTNNRVLKSDVEALRAKVKLAEDMVARGSLKSSWSCLLQNHLGTSQSFNMCRIGGNVSPTITVGGGDDVSFPGITQNSNLGVENADAINGNVKNGIISDAVSCVSENWSWEPHVPTMSK</sequence>